<reference evidence="2" key="1">
    <citation type="journal article" date="2023" name="Front. Microbiol.">
        <title>Virotyping and genetic antimicrobial susceptibility testing of porcine ETEC/STEC strains and associated plasmid types.</title>
        <authorList>
            <person name="Vereecke N."/>
            <person name="Van Hoorde S."/>
            <person name="Sperling D."/>
            <person name="Theuns S."/>
            <person name="Devriendt B."/>
            <person name="Cox E."/>
        </authorList>
    </citation>
    <scope>NUCLEOTIDE SEQUENCE</scope>
    <source>
        <strain evidence="2">ETEC4085</strain>
    </source>
</reference>
<gene>
    <name evidence="2" type="ORF">QDW62_04005</name>
</gene>
<dbReference type="Proteomes" id="UP001179946">
    <property type="component" value="Chromosome"/>
</dbReference>
<dbReference type="AlphaFoldDB" id="A0AAF0KKE4"/>
<sequence length="133" mass="15029">MVSSLRIQATSTAVVITPMPLMLLRCSAGSLKWFRMWVFIFQRFDDINVFFALRVSRVQPVLLSNWHCDQLVSANDYGIKNLTFCIRQSPDKAVSFRMVINNCSHLGKKNAHHAGQSSPDIPSHGQSHELAWG</sequence>
<accession>A0AAF0KKE4</accession>
<protein>
    <submittedName>
        <fullName evidence="2">Uncharacterized protein</fullName>
    </submittedName>
</protein>
<organism evidence="2 3">
    <name type="scientific">Escherichia coli</name>
    <dbReference type="NCBI Taxonomy" id="562"/>
    <lineage>
        <taxon>Bacteria</taxon>
        <taxon>Pseudomonadati</taxon>
        <taxon>Pseudomonadota</taxon>
        <taxon>Gammaproteobacteria</taxon>
        <taxon>Enterobacterales</taxon>
        <taxon>Enterobacteriaceae</taxon>
        <taxon>Escherichia</taxon>
    </lineage>
</organism>
<proteinExistence type="predicted"/>
<name>A0AAF0KKE4_ECOLX</name>
<evidence type="ECO:0000313" key="2">
    <source>
        <dbReference type="EMBL" id="WHI02745.1"/>
    </source>
</evidence>
<evidence type="ECO:0000313" key="3">
    <source>
        <dbReference type="Proteomes" id="UP001179946"/>
    </source>
</evidence>
<evidence type="ECO:0000256" key="1">
    <source>
        <dbReference type="SAM" id="MobiDB-lite"/>
    </source>
</evidence>
<feature type="region of interest" description="Disordered" evidence="1">
    <location>
        <begin position="110"/>
        <end position="133"/>
    </location>
</feature>
<dbReference type="EMBL" id="CP122634">
    <property type="protein sequence ID" value="WHI02745.1"/>
    <property type="molecule type" value="Genomic_DNA"/>
</dbReference>